<keyword evidence="3" id="KW-1185">Reference proteome</keyword>
<evidence type="ECO:0000256" key="1">
    <source>
        <dbReference type="SAM" id="MobiDB-lite"/>
    </source>
</evidence>
<comment type="caution">
    <text evidence="2">The sequence shown here is derived from an EMBL/GenBank/DDBJ whole genome shotgun (WGS) entry which is preliminary data.</text>
</comment>
<evidence type="ECO:0000313" key="3">
    <source>
        <dbReference type="Proteomes" id="UP000604825"/>
    </source>
</evidence>
<sequence length="57" mass="5831">MGMEIYIWAVGQENVQEQEMEQNASFPHDSCYGGGVHGDDGGGGGGGGGAEDDLDKA</sequence>
<gene>
    <name evidence="2" type="ORF">NCGR_LOCUS55561</name>
</gene>
<proteinExistence type="predicted"/>
<reference evidence="2" key="1">
    <citation type="submission" date="2020-10" db="EMBL/GenBank/DDBJ databases">
        <authorList>
            <person name="Han B."/>
            <person name="Lu T."/>
            <person name="Zhao Q."/>
            <person name="Huang X."/>
            <person name="Zhao Y."/>
        </authorList>
    </citation>
    <scope>NUCLEOTIDE SEQUENCE</scope>
</reference>
<feature type="compositionally biased region" description="Gly residues" evidence="1">
    <location>
        <begin position="32"/>
        <end position="49"/>
    </location>
</feature>
<accession>A0A811RR76</accession>
<dbReference type="AlphaFoldDB" id="A0A811RR76"/>
<organism evidence="2 3">
    <name type="scientific">Miscanthus lutarioriparius</name>
    <dbReference type="NCBI Taxonomy" id="422564"/>
    <lineage>
        <taxon>Eukaryota</taxon>
        <taxon>Viridiplantae</taxon>
        <taxon>Streptophyta</taxon>
        <taxon>Embryophyta</taxon>
        <taxon>Tracheophyta</taxon>
        <taxon>Spermatophyta</taxon>
        <taxon>Magnoliopsida</taxon>
        <taxon>Liliopsida</taxon>
        <taxon>Poales</taxon>
        <taxon>Poaceae</taxon>
        <taxon>PACMAD clade</taxon>
        <taxon>Panicoideae</taxon>
        <taxon>Andropogonodae</taxon>
        <taxon>Andropogoneae</taxon>
        <taxon>Saccharinae</taxon>
        <taxon>Miscanthus</taxon>
    </lineage>
</organism>
<name>A0A811RR76_9POAL</name>
<evidence type="ECO:0000313" key="2">
    <source>
        <dbReference type="EMBL" id="CAD6272286.1"/>
    </source>
</evidence>
<dbReference type="Proteomes" id="UP000604825">
    <property type="component" value="Unassembled WGS sequence"/>
</dbReference>
<dbReference type="EMBL" id="CAJGYO010000016">
    <property type="protein sequence ID" value="CAD6272286.1"/>
    <property type="molecule type" value="Genomic_DNA"/>
</dbReference>
<protein>
    <submittedName>
        <fullName evidence="2">Uncharacterized protein</fullName>
    </submittedName>
</protein>
<feature type="region of interest" description="Disordered" evidence="1">
    <location>
        <begin position="19"/>
        <end position="57"/>
    </location>
</feature>